<evidence type="ECO:0000313" key="2">
    <source>
        <dbReference type="Proteomes" id="UP000276215"/>
    </source>
</evidence>
<dbReference type="Proteomes" id="UP000276215">
    <property type="component" value="Unassembled WGS sequence"/>
</dbReference>
<organism evidence="1 2">
    <name type="scientific">Choiromyces venosus 120613-1</name>
    <dbReference type="NCBI Taxonomy" id="1336337"/>
    <lineage>
        <taxon>Eukaryota</taxon>
        <taxon>Fungi</taxon>
        <taxon>Dikarya</taxon>
        <taxon>Ascomycota</taxon>
        <taxon>Pezizomycotina</taxon>
        <taxon>Pezizomycetes</taxon>
        <taxon>Pezizales</taxon>
        <taxon>Tuberaceae</taxon>
        <taxon>Choiromyces</taxon>
    </lineage>
</organism>
<protein>
    <submittedName>
        <fullName evidence="1">Uncharacterized protein</fullName>
    </submittedName>
</protein>
<name>A0A3N4J476_9PEZI</name>
<evidence type="ECO:0000313" key="1">
    <source>
        <dbReference type="EMBL" id="RPA93122.1"/>
    </source>
</evidence>
<dbReference type="EMBL" id="ML120460">
    <property type="protein sequence ID" value="RPA93122.1"/>
    <property type="molecule type" value="Genomic_DNA"/>
</dbReference>
<proteinExistence type="predicted"/>
<sequence length="86" mass="9641">MNNKSFFSLVLVSGFGHPYLFAARYILAQAKAPFGYEMGGGNSEDICEFLGHDEGKMNQRGMIGPKEGFLATCVYFAFFYHEEILI</sequence>
<reference evidence="1 2" key="1">
    <citation type="journal article" date="2018" name="Nat. Ecol. Evol.">
        <title>Pezizomycetes genomes reveal the molecular basis of ectomycorrhizal truffle lifestyle.</title>
        <authorList>
            <person name="Murat C."/>
            <person name="Payen T."/>
            <person name="Noel B."/>
            <person name="Kuo A."/>
            <person name="Morin E."/>
            <person name="Chen J."/>
            <person name="Kohler A."/>
            <person name="Krizsan K."/>
            <person name="Balestrini R."/>
            <person name="Da Silva C."/>
            <person name="Montanini B."/>
            <person name="Hainaut M."/>
            <person name="Levati E."/>
            <person name="Barry K.W."/>
            <person name="Belfiori B."/>
            <person name="Cichocki N."/>
            <person name="Clum A."/>
            <person name="Dockter R.B."/>
            <person name="Fauchery L."/>
            <person name="Guy J."/>
            <person name="Iotti M."/>
            <person name="Le Tacon F."/>
            <person name="Lindquist E.A."/>
            <person name="Lipzen A."/>
            <person name="Malagnac F."/>
            <person name="Mello A."/>
            <person name="Molinier V."/>
            <person name="Miyauchi S."/>
            <person name="Poulain J."/>
            <person name="Riccioni C."/>
            <person name="Rubini A."/>
            <person name="Sitrit Y."/>
            <person name="Splivallo R."/>
            <person name="Traeger S."/>
            <person name="Wang M."/>
            <person name="Zifcakova L."/>
            <person name="Wipf D."/>
            <person name="Zambonelli A."/>
            <person name="Paolocci F."/>
            <person name="Nowrousian M."/>
            <person name="Ottonello S."/>
            <person name="Baldrian P."/>
            <person name="Spatafora J.W."/>
            <person name="Henrissat B."/>
            <person name="Nagy L.G."/>
            <person name="Aury J.M."/>
            <person name="Wincker P."/>
            <person name="Grigoriev I.V."/>
            <person name="Bonfante P."/>
            <person name="Martin F.M."/>
        </authorList>
    </citation>
    <scope>NUCLEOTIDE SEQUENCE [LARGE SCALE GENOMIC DNA]</scope>
    <source>
        <strain evidence="1 2">120613-1</strain>
    </source>
</reference>
<accession>A0A3N4J476</accession>
<keyword evidence="2" id="KW-1185">Reference proteome</keyword>
<dbReference type="AlphaFoldDB" id="A0A3N4J476"/>
<gene>
    <name evidence="1" type="ORF">L873DRAFT_109061</name>
</gene>